<dbReference type="InterPro" id="IPR013766">
    <property type="entry name" value="Thioredoxin_domain"/>
</dbReference>
<dbReference type="GO" id="GO:0045454">
    <property type="term" value="P:cell redox homeostasis"/>
    <property type="evidence" value="ECO:0007669"/>
    <property type="project" value="TreeGrafter"/>
</dbReference>
<name>A0A2M9A6L1_9BACT</name>
<keyword evidence="1" id="KW-0732">Signal</keyword>
<comment type="caution">
    <text evidence="3">The sequence shown here is derived from an EMBL/GenBank/DDBJ whole genome shotgun (WGS) entry which is preliminary data.</text>
</comment>
<proteinExistence type="predicted"/>
<evidence type="ECO:0000313" key="4">
    <source>
        <dbReference type="Proteomes" id="UP000231134"/>
    </source>
</evidence>
<organism evidence="3 4">
    <name type="scientific">Hallerella succinigenes</name>
    <dbReference type="NCBI Taxonomy" id="1896222"/>
    <lineage>
        <taxon>Bacteria</taxon>
        <taxon>Pseudomonadati</taxon>
        <taxon>Fibrobacterota</taxon>
        <taxon>Fibrobacteria</taxon>
        <taxon>Fibrobacterales</taxon>
        <taxon>Fibrobacteraceae</taxon>
        <taxon>Hallerella</taxon>
    </lineage>
</organism>
<dbReference type="OrthoDB" id="120730at2"/>
<evidence type="ECO:0000313" key="3">
    <source>
        <dbReference type="EMBL" id="PJJ41288.1"/>
    </source>
</evidence>
<dbReference type="PROSITE" id="PS51352">
    <property type="entry name" value="THIOREDOXIN_2"/>
    <property type="match status" value="1"/>
</dbReference>
<feature type="domain" description="Thioredoxin" evidence="2">
    <location>
        <begin position="19"/>
        <end position="159"/>
    </location>
</feature>
<dbReference type="RefSeq" id="WP_157797905.1">
    <property type="nucleotide sequence ID" value="NZ_PGEX01000001.1"/>
</dbReference>
<dbReference type="InterPro" id="IPR036249">
    <property type="entry name" value="Thioredoxin-like_sf"/>
</dbReference>
<dbReference type="Gene3D" id="3.40.30.10">
    <property type="entry name" value="Glutaredoxin"/>
    <property type="match status" value="1"/>
</dbReference>
<accession>A0A2M9A6L1</accession>
<dbReference type="Proteomes" id="UP000231134">
    <property type="component" value="Unassembled WGS sequence"/>
</dbReference>
<gene>
    <name evidence="3" type="ORF">BGX16_1249</name>
</gene>
<dbReference type="PANTHER" id="PTHR32234">
    <property type="entry name" value="THIOL:DISULFIDE INTERCHANGE PROTEIN DSBD"/>
    <property type="match status" value="1"/>
</dbReference>
<feature type="signal peptide" evidence="1">
    <location>
        <begin position="1"/>
        <end position="22"/>
    </location>
</feature>
<dbReference type="GO" id="GO:0015035">
    <property type="term" value="F:protein-disulfide reductase activity"/>
    <property type="evidence" value="ECO:0007669"/>
    <property type="project" value="TreeGrafter"/>
</dbReference>
<keyword evidence="4" id="KW-1185">Reference proteome</keyword>
<evidence type="ECO:0000256" key="1">
    <source>
        <dbReference type="SAM" id="SignalP"/>
    </source>
</evidence>
<feature type="chain" id="PRO_5014676749" evidence="1">
    <location>
        <begin position="23"/>
        <end position="167"/>
    </location>
</feature>
<sequence length="167" mass="19028">MKLSFALCLAVLLCGMIASVFAKDAPKFKAVTTARDSVHWEDYTAALSSAKKDQKMIFVDIVADWCIPCREMEKTTYRDKQVVETLNKRFHPVRLNQAAEDTIQCDDKRLPVNRCFFNVWNLQAVPSYVLIAPKGLSILTYSNGLSADQMNILLMQFLSKEKEWIAE</sequence>
<dbReference type="SUPFAM" id="SSF52833">
    <property type="entry name" value="Thioredoxin-like"/>
    <property type="match status" value="1"/>
</dbReference>
<evidence type="ECO:0000259" key="2">
    <source>
        <dbReference type="PROSITE" id="PS51352"/>
    </source>
</evidence>
<dbReference type="AlphaFoldDB" id="A0A2M9A6L1"/>
<dbReference type="EMBL" id="PGEX01000001">
    <property type="protein sequence ID" value="PJJ41288.1"/>
    <property type="molecule type" value="Genomic_DNA"/>
</dbReference>
<protein>
    <submittedName>
        <fullName evidence="3">Thioredoxin-like protein</fullName>
    </submittedName>
</protein>
<dbReference type="Pfam" id="PF13899">
    <property type="entry name" value="Thioredoxin_7"/>
    <property type="match status" value="1"/>
</dbReference>
<reference evidence="3 4" key="1">
    <citation type="submission" date="2017-11" db="EMBL/GenBank/DDBJ databases">
        <title>Animal gut microbial communities from fecal samples from Wisconsin, USA.</title>
        <authorList>
            <person name="Neumann A."/>
        </authorList>
    </citation>
    <scope>NUCLEOTIDE SEQUENCE [LARGE SCALE GENOMIC DNA]</scope>
    <source>
        <strain evidence="3 4">UWS3</strain>
    </source>
</reference>
<dbReference type="PANTHER" id="PTHR32234:SF0">
    <property type="entry name" value="THIOL:DISULFIDE INTERCHANGE PROTEIN DSBD"/>
    <property type="match status" value="1"/>
</dbReference>